<evidence type="ECO:0000313" key="1">
    <source>
        <dbReference type="EMBL" id="KAG8189568.1"/>
    </source>
</evidence>
<sequence length="77" mass="8002">MPPPLSDLSIFCVLKKQDGGGSSVSLPFPVRQKVFGGIDPESRVISVTDSVGQLCEAGCAALMLYSPLIIAVIGLVL</sequence>
<name>A0AAV6V0R7_9ARAC</name>
<dbReference type="Proteomes" id="UP000827092">
    <property type="component" value="Unassembled WGS sequence"/>
</dbReference>
<comment type="caution">
    <text evidence="1">The sequence shown here is derived from an EMBL/GenBank/DDBJ whole genome shotgun (WGS) entry which is preliminary data.</text>
</comment>
<dbReference type="AlphaFoldDB" id="A0AAV6V0R7"/>
<proteinExistence type="predicted"/>
<protein>
    <submittedName>
        <fullName evidence="1">Uncharacterized protein</fullName>
    </submittedName>
</protein>
<gene>
    <name evidence="1" type="ORF">JTE90_026612</name>
</gene>
<evidence type="ECO:0000313" key="2">
    <source>
        <dbReference type="Proteomes" id="UP000827092"/>
    </source>
</evidence>
<organism evidence="1 2">
    <name type="scientific">Oedothorax gibbosus</name>
    <dbReference type="NCBI Taxonomy" id="931172"/>
    <lineage>
        <taxon>Eukaryota</taxon>
        <taxon>Metazoa</taxon>
        <taxon>Ecdysozoa</taxon>
        <taxon>Arthropoda</taxon>
        <taxon>Chelicerata</taxon>
        <taxon>Arachnida</taxon>
        <taxon>Araneae</taxon>
        <taxon>Araneomorphae</taxon>
        <taxon>Entelegynae</taxon>
        <taxon>Araneoidea</taxon>
        <taxon>Linyphiidae</taxon>
        <taxon>Erigoninae</taxon>
        <taxon>Oedothorax</taxon>
    </lineage>
</organism>
<keyword evidence="2" id="KW-1185">Reference proteome</keyword>
<dbReference type="EMBL" id="JAFNEN010000212">
    <property type="protein sequence ID" value="KAG8189568.1"/>
    <property type="molecule type" value="Genomic_DNA"/>
</dbReference>
<reference evidence="1 2" key="1">
    <citation type="journal article" date="2022" name="Nat. Ecol. Evol.">
        <title>A masculinizing supergene underlies an exaggerated male reproductive morph in a spider.</title>
        <authorList>
            <person name="Hendrickx F."/>
            <person name="De Corte Z."/>
            <person name="Sonet G."/>
            <person name="Van Belleghem S.M."/>
            <person name="Kostlbacher S."/>
            <person name="Vangestel C."/>
        </authorList>
    </citation>
    <scope>NUCLEOTIDE SEQUENCE [LARGE SCALE GENOMIC DNA]</scope>
    <source>
        <strain evidence="1">W744_W776</strain>
    </source>
</reference>
<accession>A0AAV6V0R7</accession>